<feature type="domain" description="AB hydrolase-1" evidence="3">
    <location>
        <begin position="46"/>
        <end position="286"/>
    </location>
</feature>
<dbReference type="RefSeq" id="WP_203915842.1">
    <property type="nucleotide sequence ID" value="NZ_BONZ01000003.1"/>
</dbReference>
<gene>
    <name evidence="4" type="ORF">Raf01_02970</name>
</gene>
<dbReference type="InterPro" id="IPR050266">
    <property type="entry name" value="AB_hydrolase_sf"/>
</dbReference>
<evidence type="ECO:0000256" key="2">
    <source>
        <dbReference type="SAM" id="MobiDB-lite"/>
    </source>
</evidence>
<feature type="region of interest" description="Disordered" evidence="2">
    <location>
        <begin position="1"/>
        <end position="22"/>
    </location>
</feature>
<organism evidence="4 5">
    <name type="scientific">Rugosimonospora africana</name>
    <dbReference type="NCBI Taxonomy" id="556532"/>
    <lineage>
        <taxon>Bacteria</taxon>
        <taxon>Bacillati</taxon>
        <taxon>Actinomycetota</taxon>
        <taxon>Actinomycetes</taxon>
        <taxon>Micromonosporales</taxon>
        <taxon>Micromonosporaceae</taxon>
        <taxon>Rugosimonospora</taxon>
    </lineage>
</organism>
<dbReference type="InterPro" id="IPR000073">
    <property type="entry name" value="AB_hydrolase_1"/>
</dbReference>
<keyword evidence="1" id="KW-0378">Hydrolase</keyword>
<feature type="region of interest" description="Disordered" evidence="2">
    <location>
        <begin position="291"/>
        <end position="314"/>
    </location>
</feature>
<dbReference type="Gene3D" id="3.40.50.1820">
    <property type="entry name" value="alpha/beta hydrolase"/>
    <property type="match status" value="1"/>
</dbReference>
<dbReference type="Proteomes" id="UP000642748">
    <property type="component" value="Unassembled WGS sequence"/>
</dbReference>
<protein>
    <recommendedName>
        <fullName evidence="3">AB hydrolase-1 domain-containing protein</fullName>
    </recommendedName>
</protein>
<dbReference type="GO" id="GO:0016787">
    <property type="term" value="F:hydrolase activity"/>
    <property type="evidence" value="ECO:0007669"/>
    <property type="project" value="UniProtKB-KW"/>
</dbReference>
<sequence>MPSIDERVGPSDGAGRAGPQPVDERVYVAPGIALHVRRWPGELQPFLLVHGLSSNARLWDGVARVLSAAGHPVTAVDLRSHGESDAPPDGYDTATAAEDLATLGIRDAVVAGQSWGGNVVVSFAARHPELVAALALVDGGWLAPSTEFSSWEACEAALRPPEIDGLPAAQLRRYLRDTHPDWSAEALAATEANLRVWPDGSLSRRLSIDRHMRIVRSMWDDPPQPYYPAIQVPVLLIPALPGDARQADGRRARVEAATRALSDATIREYPGADHDLHAQHPTELARDLLGLADRAADRSGSPRGVGRAEPDGSS</sequence>
<evidence type="ECO:0000256" key="1">
    <source>
        <dbReference type="ARBA" id="ARBA00022801"/>
    </source>
</evidence>
<evidence type="ECO:0000313" key="5">
    <source>
        <dbReference type="Proteomes" id="UP000642748"/>
    </source>
</evidence>
<comment type="caution">
    <text evidence="4">The sequence shown here is derived from an EMBL/GenBank/DDBJ whole genome shotgun (WGS) entry which is preliminary data.</text>
</comment>
<dbReference type="SUPFAM" id="SSF53474">
    <property type="entry name" value="alpha/beta-Hydrolases"/>
    <property type="match status" value="1"/>
</dbReference>
<dbReference type="EMBL" id="BONZ01000003">
    <property type="protein sequence ID" value="GIH12125.1"/>
    <property type="molecule type" value="Genomic_DNA"/>
</dbReference>
<reference evidence="4" key="1">
    <citation type="submission" date="2021-01" db="EMBL/GenBank/DDBJ databases">
        <title>Whole genome shotgun sequence of Rugosimonospora africana NBRC 104875.</title>
        <authorList>
            <person name="Komaki H."/>
            <person name="Tamura T."/>
        </authorList>
    </citation>
    <scope>NUCLEOTIDE SEQUENCE</scope>
    <source>
        <strain evidence="4">NBRC 104875</strain>
    </source>
</reference>
<proteinExistence type="predicted"/>
<evidence type="ECO:0000259" key="3">
    <source>
        <dbReference type="Pfam" id="PF12697"/>
    </source>
</evidence>
<dbReference type="Pfam" id="PF12697">
    <property type="entry name" value="Abhydrolase_6"/>
    <property type="match status" value="1"/>
</dbReference>
<dbReference type="InterPro" id="IPR029058">
    <property type="entry name" value="AB_hydrolase_fold"/>
</dbReference>
<keyword evidence="5" id="KW-1185">Reference proteome</keyword>
<accession>A0A8J3QLX6</accession>
<dbReference type="PANTHER" id="PTHR43798">
    <property type="entry name" value="MONOACYLGLYCEROL LIPASE"/>
    <property type="match status" value="1"/>
</dbReference>
<dbReference type="PANTHER" id="PTHR43798:SF31">
    <property type="entry name" value="AB HYDROLASE SUPERFAMILY PROTEIN YCLE"/>
    <property type="match status" value="1"/>
</dbReference>
<evidence type="ECO:0000313" key="4">
    <source>
        <dbReference type="EMBL" id="GIH12125.1"/>
    </source>
</evidence>
<dbReference type="GO" id="GO:0016020">
    <property type="term" value="C:membrane"/>
    <property type="evidence" value="ECO:0007669"/>
    <property type="project" value="TreeGrafter"/>
</dbReference>
<dbReference type="AlphaFoldDB" id="A0A8J3QLX6"/>
<name>A0A8J3QLX6_9ACTN</name>